<organism evidence="9 10">
    <name type="scientific">Tepidibacter hydrothermalis</name>
    <dbReference type="NCBI Taxonomy" id="3036126"/>
    <lineage>
        <taxon>Bacteria</taxon>
        <taxon>Bacillati</taxon>
        <taxon>Bacillota</taxon>
        <taxon>Clostridia</taxon>
        <taxon>Peptostreptococcales</taxon>
        <taxon>Peptostreptococcaceae</taxon>
        <taxon>Tepidibacter</taxon>
    </lineage>
</organism>
<feature type="transmembrane region" description="Helical" evidence="8">
    <location>
        <begin position="36"/>
        <end position="57"/>
    </location>
</feature>
<dbReference type="PANTHER" id="PTHR34975">
    <property type="entry name" value="SPORE GERMINATION PROTEIN A2"/>
    <property type="match status" value="1"/>
</dbReference>
<keyword evidence="6 8" id="KW-1133">Transmembrane helix</keyword>
<feature type="transmembrane region" description="Helical" evidence="8">
    <location>
        <begin position="337"/>
        <end position="354"/>
    </location>
</feature>
<feature type="transmembrane region" description="Helical" evidence="8">
    <location>
        <begin position="215"/>
        <end position="240"/>
    </location>
</feature>
<feature type="transmembrane region" description="Helical" evidence="8">
    <location>
        <begin position="77"/>
        <end position="98"/>
    </location>
</feature>
<feature type="transmembrane region" description="Helical" evidence="8">
    <location>
        <begin position="302"/>
        <end position="325"/>
    </location>
</feature>
<evidence type="ECO:0000313" key="10">
    <source>
        <dbReference type="Proteomes" id="UP001222800"/>
    </source>
</evidence>
<feature type="transmembrane region" description="Helical" evidence="8">
    <location>
        <begin position="268"/>
        <end position="290"/>
    </location>
</feature>
<evidence type="ECO:0000256" key="3">
    <source>
        <dbReference type="ARBA" id="ARBA00022448"/>
    </source>
</evidence>
<evidence type="ECO:0000256" key="1">
    <source>
        <dbReference type="ARBA" id="ARBA00004141"/>
    </source>
</evidence>
<dbReference type="Pfam" id="PF03845">
    <property type="entry name" value="Spore_permease"/>
    <property type="match status" value="1"/>
</dbReference>
<dbReference type="RefSeq" id="WP_277731528.1">
    <property type="nucleotide sequence ID" value="NZ_CP120733.1"/>
</dbReference>
<proteinExistence type="inferred from homology"/>
<keyword evidence="4" id="KW-0309">Germination</keyword>
<comment type="similarity">
    <text evidence="2">Belongs to the amino acid-polyamine-organocation (APC) superfamily. Spore germination protein (SGP) (TC 2.A.3.9) family.</text>
</comment>
<keyword evidence="5 8" id="KW-0812">Transmembrane</keyword>
<sequence length="364" mass="41357">MNKEIISDRKALSIYIIFLSGTAIIYTRGIQAKHDIWIAVILGFIMALPIICMYIKIHNIFPDKNLFEIVEVCFGKIIGTIIILLYISYAYIIAAVILREYLEFYVTVTMQQTPGIVPASIQALLAAWLVKKGIELIGRWSELFAYILIAFVFITVVLLIAGCDIEINNLRPTMAYGIKPIIRGAFSVFSFPLTQVVVLTMVFSNLKNAHSYFKVYTLGTIIGFILIFLVFVANVAVLGVEQAANKYYTLTVTAARVDIGHFIQRTEIIANTMFLLGGVLKLSIFILAICKGISYIFRCIDYRFLVIPVTLNVINLNVFIFTDIVDMVEWLNDIIDYYHLFFHVFIPVIIWIACEIKNKKNLEL</sequence>
<keyword evidence="3" id="KW-0813">Transport</keyword>
<gene>
    <name evidence="9" type="ORF">P4S50_14560</name>
</gene>
<feature type="transmembrane region" description="Helical" evidence="8">
    <location>
        <begin position="110"/>
        <end position="131"/>
    </location>
</feature>
<keyword evidence="10" id="KW-1185">Reference proteome</keyword>
<feature type="transmembrane region" description="Helical" evidence="8">
    <location>
        <begin position="181"/>
        <end position="203"/>
    </location>
</feature>
<keyword evidence="7 8" id="KW-0472">Membrane</keyword>
<name>A0ABY8EFS9_9FIRM</name>
<dbReference type="EMBL" id="CP120733">
    <property type="protein sequence ID" value="WFD09598.1"/>
    <property type="molecule type" value="Genomic_DNA"/>
</dbReference>
<protein>
    <submittedName>
        <fullName evidence="9">Endospore germination permease</fullName>
    </submittedName>
</protein>
<dbReference type="Proteomes" id="UP001222800">
    <property type="component" value="Chromosome"/>
</dbReference>
<dbReference type="InterPro" id="IPR004761">
    <property type="entry name" value="Spore_GerAB"/>
</dbReference>
<evidence type="ECO:0000313" key="9">
    <source>
        <dbReference type="EMBL" id="WFD09598.1"/>
    </source>
</evidence>
<evidence type="ECO:0000256" key="4">
    <source>
        <dbReference type="ARBA" id="ARBA00022544"/>
    </source>
</evidence>
<reference evidence="9 10" key="1">
    <citation type="submission" date="2023-03" db="EMBL/GenBank/DDBJ databases">
        <title>Complete genome sequence of Tepidibacter sp. SWIR-1, isolated from a deep-sea hydrothermal vent.</title>
        <authorList>
            <person name="Li X."/>
        </authorList>
    </citation>
    <scope>NUCLEOTIDE SEQUENCE [LARGE SCALE GENOMIC DNA]</scope>
    <source>
        <strain evidence="9 10">SWIR-1</strain>
    </source>
</reference>
<dbReference type="PANTHER" id="PTHR34975:SF2">
    <property type="entry name" value="SPORE GERMINATION PROTEIN A2"/>
    <property type="match status" value="1"/>
</dbReference>
<evidence type="ECO:0000256" key="8">
    <source>
        <dbReference type="SAM" id="Phobius"/>
    </source>
</evidence>
<evidence type="ECO:0000256" key="5">
    <source>
        <dbReference type="ARBA" id="ARBA00022692"/>
    </source>
</evidence>
<dbReference type="NCBIfam" id="TIGR00912">
    <property type="entry name" value="2A0309"/>
    <property type="match status" value="1"/>
</dbReference>
<evidence type="ECO:0000256" key="7">
    <source>
        <dbReference type="ARBA" id="ARBA00023136"/>
    </source>
</evidence>
<feature type="transmembrane region" description="Helical" evidence="8">
    <location>
        <begin position="12"/>
        <end position="30"/>
    </location>
</feature>
<accession>A0ABY8EFS9</accession>
<comment type="subcellular location">
    <subcellularLocation>
        <location evidence="1">Membrane</location>
        <topology evidence="1">Multi-pass membrane protein</topology>
    </subcellularLocation>
</comment>
<feature type="transmembrane region" description="Helical" evidence="8">
    <location>
        <begin position="143"/>
        <end position="161"/>
    </location>
</feature>
<evidence type="ECO:0000256" key="6">
    <source>
        <dbReference type="ARBA" id="ARBA00022989"/>
    </source>
</evidence>
<evidence type="ECO:0000256" key="2">
    <source>
        <dbReference type="ARBA" id="ARBA00007998"/>
    </source>
</evidence>